<dbReference type="InterPro" id="IPR002028">
    <property type="entry name" value="Trp_synthase_suA"/>
</dbReference>
<dbReference type="EMBL" id="CP002049">
    <property type="protein sequence ID" value="ADI15440.1"/>
    <property type="molecule type" value="Genomic_DNA"/>
</dbReference>
<comment type="function">
    <text evidence="1 9">The alpha subunit is responsible for the aldol cleavage of indoleglycerol phosphate to indole and glyceraldehyde 3-phosphate.</text>
</comment>
<evidence type="ECO:0000256" key="6">
    <source>
        <dbReference type="ARBA" id="ARBA00023141"/>
    </source>
</evidence>
<evidence type="ECO:0000256" key="3">
    <source>
        <dbReference type="ARBA" id="ARBA00011270"/>
    </source>
</evidence>
<dbReference type="RefSeq" id="WP_013178803.1">
    <property type="nucleotide sequence ID" value="NC_014221.1"/>
</dbReference>
<dbReference type="HOGENOM" id="CLU_016734_0_0_0"/>
<dbReference type="KEGG" id="tra:Trad_2330"/>
<dbReference type="InterPro" id="IPR018204">
    <property type="entry name" value="Trp_synthase_alpha_AS"/>
</dbReference>
<dbReference type="GO" id="GO:0004834">
    <property type="term" value="F:tryptophan synthase activity"/>
    <property type="evidence" value="ECO:0007669"/>
    <property type="project" value="UniProtKB-UniRule"/>
</dbReference>
<feature type="active site" description="Proton acceptor" evidence="9">
    <location>
        <position position="59"/>
    </location>
</feature>
<evidence type="ECO:0000256" key="9">
    <source>
        <dbReference type="HAMAP-Rule" id="MF_00131"/>
    </source>
</evidence>
<evidence type="ECO:0000313" key="11">
    <source>
        <dbReference type="EMBL" id="ADI15440.1"/>
    </source>
</evidence>
<dbReference type="FunFam" id="3.20.20.70:FF:000037">
    <property type="entry name" value="Tryptophan synthase alpha chain"/>
    <property type="match status" value="1"/>
</dbReference>
<reference evidence="11 12" key="2">
    <citation type="journal article" date="2011" name="Stand. Genomic Sci.">
        <title>Complete genome sequence of Truepera radiovictrix type strain (RQ-24).</title>
        <authorList>
            <person name="Ivanova N."/>
            <person name="Rohde C."/>
            <person name="Munk C."/>
            <person name="Nolan M."/>
            <person name="Lucas S."/>
            <person name="Del Rio T.G."/>
            <person name="Tice H."/>
            <person name="Deshpande S."/>
            <person name="Cheng J.F."/>
            <person name="Tapia R."/>
            <person name="Han C."/>
            <person name="Goodwin L."/>
            <person name="Pitluck S."/>
            <person name="Liolios K."/>
            <person name="Mavromatis K."/>
            <person name="Mikhailova N."/>
            <person name="Pati A."/>
            <person name="Chen A."/>
            <person name="Palaniappan K."/>
            <person name="Land M."/>
            <person name="Hauser L."/>
            <person name="Chang Y.J."/>
            <person name="Jeffries C.D."/>
            <person name="Brambilla E."/>
            <person name="Rohde M."/>
            <person name="Goker M."/>
            <person name="Tindall B.J."/>
            <person name="Woyke T."/>
            <person name="Bristow J."/>
            <person name="Eisen J.A."/>
            <person name="Markowitz V."/>
            <person name="Hugenholtz P."/>
            <person name="Kyrpides N.C."/>
            <person name="Klenk H.P."/>
            <person name="Lapidus A."/>
        </authorList>
    </citation>
    <scope>NUCLEOTIDE SEQUENCE [LARGE SCALE GENOMIC DNA]</scope>
    <source>
        <strain evidence="12">DSM 17093 / CIP 108686 / LMG 22925 / RQ-24</strain>
    </source>
</reference>
<evidence type="ECO:0000256" key="4">
    <source>
        <dbReference type="ARBA" id="ARBA00022605"/>
    </source>
</evidence>
<dbReference type="InterPro" id="IPR011060">
    <property type="entry name" value="RibuloseP-bd_barrel"/>
</dbReference>
<dbReference type="Gene3D" id="3.20.20.70">
    <property type="entry name" value="Aldolase class I"/>
    <property type="match status" value="1"/>
</dbReference>
<keyword evidence="5 9" id="KW-0822">Tryptophan biosynthesis</keyword>
<accession>D7CSM0</accession>
<sequence>MSRIERAFERARAEGRAAFIPFLTAGFPDERRFLAEARALLEVADVLEVGLPYSDPLGDGPTIQRASERALAQGMTTRKTFELVAELRAQSDKAIVLMTYYNPIYCYSHGARGEAGFVADLKAAGADGVILPDLPPDEADTLLPAARAAALDTIFLVAPTSTDARLKLVTAACRGFVYAVSVTGVTGARAALPEDVPNLVRRTKAVSDLPVAVGFGVAHAQSARAVAAVADGVVVGSALIGALERGEALAPLARELAAACSKEVTAP</sequence>
<keyword evidence="6 9" id="KW-0057">Aromatic amino acid biosynthesis</keyword>
<evidence type="ECO:0000256" key="8">
    <source>
        <dbReference type="ARBA" id="ARBA00049047"/>
    </source>
</evidence>
<keyword evidence="12" id="KW-1185">Reference proteome</keyword>
<dbReference type="PROSITE" id="PS00167">
    <property type="entry name" value="TRP_SYNTHASE_ALPHA"/>
    <property type="match status" value="1"/>
</dbReference>
<dbReference type="Proteomes" id="UP000000379">
    <property type="component" value="Chromosome"/>
</dbReference>
<comment type="pathway">
    <text evidence="2 9">Amino-acid biosynthesis; L-tryptophan biosynthesis; L-tryptophan from chorismate: step 5/5.</text>
</comment>
<dbReference type="eggNOG" id="COG0159">
    <property type="taxonomic scope" value="Bacteria"/>
</dbReference>
<proteinExistence type="inferred from homology"/>
<evidence type="ECO:0000256" key="5">
    <source>
        <dbReference type="ARBA" id="ARBA00022822"/>
    </source>
</evidence>
<dbReference type="NCBIfam" id="TIGR00262">
    <property type="entry name" value="trpA"/>
    <property type="match status" value="1"/>
</dbReference>
<dbReference type="OrthoDB" id="9804578at2"/>
<reference evidence="12" key="1">
    <citation type="submission" date="2010-05" db="EMBL/GenBank/DDBJ databases">
        <title>The complete genome of Truepera radiovictris DSM 17093.</title>
        <authorList>
            <consortium name="US DOE Joint Genome Institute (JGI-PGF)"/>
            <person name="Lucas S."/>
            <person name="Copeland A."/>
            <person name="Lapidus A."/>
            <person name="Glavina del Rio T."/>
            <person name="Dalin E."/>
            <person name="Tice H."/>
            <person name="Bruce D."/>
            <person name="Goodwin L."/>
            <person name="Pitluck S."/>
            <person name="Kyrpides N."/>
            <person name="Mavromatis K."/>
            <person name="Ovchinnikova G."/>
            <person name="Munk A.C."/>
            <person name="Detter J.C."/>
            <person name="Han C."/>
            <person name="Tapia R."/>
            <person name="Land M."/>
            <person name="Hauser L."/>
            <person name="Markowitz V."/>
            <person name="Cheng J.-F."/>
            <person name="Hugenholtz P."/>
            <person name="Woyke T."/>
            <person name="Wu D."/>
            <person name="Tindall B."/>
            <person name="Pomrenke H.G."/>
            <person name="Brambilla E."/>
            <person name="Klenk H.-P."/>
            <person name="Eisen J.A."/>
        </authorList>
    </citation>
    <scope>NUCLEOTIDE SEQUENCE [LARGE SCALE GENOMIC DNA]</scope>
    <source>
        <strain evidence="12">DSM 17093 / CIP 108686 / LMG 22925 / RQ-24</strain>
    </source>
</reference>
<dbReference type="UniPathway" id="UPA00035">
    <property type="reaction ID" value="UER00044"/>
</dbReference>
<dbReference type="SUPFAM" id="SSF51366">
    <property type="entry name" value="Ribulose-phoshate binding barrel"/>
    <property type="match status" value="1"/>
</dbReference>
<name>D7CSM0_TRURR</name>
<comment type="catalytic activity">
    <reaction evidence="8 9">
        <text>(1S,2R)-1-C-(indol-3-yl)glycerol 3-phosphate + L-serine = D-glyceraldehyde 3-phosphate + L-tryptophan + H2O</text>
        <dbReference type="Rhea" id="RHEA:10532"/>
        <dbReference type="ChEBI" id="CHEBI:15377"/>
        <dbReference type="ChEBI" id="CHEBI:33384"/>
        <dbReference type="ChEBI" id="CHEBI:57912"/>
        <dbReference type="ChEBI" id="CHEBI:58866"/>
        <dbReference type="ChEBI" id="CHEBI:59776"/>
        <dbReference type="EC" id="4.2.1.20"/>
    </reaction>
</comment>
<feature type="active site" description="Proton acceptor" evidence="9">
    <location>
        <position position="48"/>
    </location>
</feature>
<evidence type="ECO:0000313" key="12">
    <source>
        <dbReference type="Proteomes" id="UP000000379"/>
    </source>
</evidence>
<keyword evidence="4 9" id="KW-0028">Amino-acid biosynthesis</keyword>
<gene>
    <name evidence="9" type="primary">trpA</name>
    <name evidence="11" type="ordered locus">Trad_2330</name>
</gene>
<comment type="subunit">
    <text evidence="3 9">Tetramer of two alpha and two beta chains.</text>
</comment>
<dbReference type="GO" id="GO:0005829">
    <property type="term" value="C:cytosol"/>
    <property type="evidence" value="ECO:0007669"/>
    <property type="project" value="TreeGrafter"/>
</dbReference>
<dbReference type="PANTHER" id="PTHR43406">
    <property type="entry name" value="TRYPTOPHAN SYNTHASE, ALPHA CHAIN"/>
    <property type="match status" value="1"/>
</dbReference>
<dbReference type="STRING" id="649638.Trad_2330"/>
<dbReference type="InterPro" id="IPR013785">
    <property type="entry name" value="Aldolase_TIM"/>
</dbReference>
<dbReference type="HAMAP" id="MF_00131">
    <property type="entry name" value="Trp_synth_alpha"/>
    <property type="match status" value="1"/>
</dbReference>
<evidence type="ECO:0000256" key="10">
    <source>
        <dbReference type="RuleBase" id="RU003662"/>
    </source>
</evidence>
<evidence type="ECO:0000256" key="2">
    <source>
        <dbReference type="ARBA" id="ARBA00004733"/>
    </source>
</evidence>
<dbReference type="PANTHER" id="PTHR43406:SF1">
    <property type="entry name" value="TRYPTOPHAN SYNTHASE ALPHA CHAIN, CHLOROPLASTIC"/>
    <property type="match status" value="1"/>
</dbReference>
<keyword evidence="7 9" id="KW-0456">Lyase</keyword>
<evidence type="ECO:0000256" key="7">
    <source>
        <dbReference type="ARBA" id="ARBA00023239"/>
    </source>
</evidence>
<dbReference type="EC" id="4.2.1.20" evidence="9"/>
<dbReference type="AlphaFoldDB" id="D7CSM0"/>
<dbReference type="CDD" id="cd04724">
    <property type="entry name" value="Tryptophan_synthase_alpha"/>
    <property type="match status" value="1"/>
</dbReference>
<evidence type="ECO:0000256" key="1">
    <source>
        <dbReference type="ARBA" id="ARBA00003365"/>
    </source>
</evidence>
<comment type="similarity">
    <text evidence="9 10">Belongs to the TrpA family.</text>
</comment>
<dbReference type="Pfam" id="PF00290">
    <property type="entry name" value="Trp_syntA"/>
    <property type="match status" value="1"/>
</dbReference>
<protein>
    <recommendedName>
        <fullName evidence="9">Tryptophan synthase alpha chain</fullName>
        <ecNumber evidence="9">4.2.1.20</ecNumber>
    </recommendedName>
</protein>
<organism evidence="11 12">
    <name type="scientific">Truepera radiovictrix (strain DSM 17093 / CIP 108686 / LMG 22925 / RQ-24)</name>
    <dbReference type="NCBI Taxonomy" id="649638"/>
    <lineage>
        <taxon>Bacteria</taxon>
        <taxon>Thermotogati</taxon>
        <taxon>Deinococcota</taxon>
        <taxon>Deinococci</taxon>
        <taxon>Trueperales</taxon>
        <taxon>Trueperaceae</taxon>
        <taxon>Truepera</taxon>
    </lineage>
</organism>